<keyword evidence="1" id="KW-0472">Membrane</keyword>
<evidence type="ECO:0000313" key="2">
    <source>
        <dbReference type="EMBL" id="MDI2590139.1"/>
    </source>
</evidence>
<sequence>MNNAQALKIYAVLLVLLLIEVLAAAFSWPYRNGLIMSVAAGQFALLLLFYLGVYRHKGWVQLFGWVYLCWMLVMVVFILGELQTR</sequence>
<protein>
    <submittedName>
        <fullName evidence="2">Uncharacterized protein</fullName>
    </submittedName>
</protein>
<dbReference type="Proteomes" id="UP001159100">
    <property type="component" value="Unassembled WGS sequence"/>
</dbReference>
<gene>
    <name evidence="2" type="ORF">POF45_01660</name>
</gene>
<dbReference type="RefSeq" id="WP_259494145.1">
    <property type="nucleotide sequence ID" value="NZ_JARBWL010000001.1"/>
</dbReference>
<dbReference type="EMBL" id="JARBWL010000001">
    <property type="protein sequence ID" value="MDI2590139.1"/>
    <property type="molecule type" value="Genomic_DNA"/>
</dbReference>
<name>A0ABT6QGY1_9PSED</name>
<reference evidence="2 3" key="1">
    <citation type="submission" date="2023-02" db="EMBL/GenBank/DDBJ databases">
        <title>Pseudomonas chrutzelriedensis sp. nov., a potently antifungal strain isolated from moss.</title>
        <authorList>
            <person name="Schnyder A."/>
            <person name="Kalawong R."/>
            <person name="Eberl L."/>
            <person name="Agnoli K."/>
        </authorList>
    </citation>
    <scope>NUCLEOTIDE SEQUENCE [LARGE SCALE GENOMIC DNA]</scope>
    <source>
        <strain evidence="2 3">681</strain>
    </source>
</reference>
<evidence type="ECO:0000313" key="3">
    <source>
        <dbReference type="Proteomes" id="UP001159100"/>
    </source>
</evidence>
<accession>A0ABT6QGY1</accession>
<feature type="transmembrane region" description="Helical" evidence="1">
    <location>
        <begin position="33"/>
        <end position="53"/>
    </location>
</feature>
<proteinExistence type="predicted"/>
<evidence type="ECO:0000256" key="1">
    <source>
        <dbReference type="SAM" id="Phobius"/>
    </source>
</evidence>
<feature type="transmembrane region" description="Helical" evidence="1">
    <location>
        <begin position="60"/>
        <end position="80"/>
    </location>
</feature>
<keyword evidence="1" id="KW-0812">Transmembrane</keyword>
<organism evidence="2 3">
    <name type="scientific">Pseudomonas fungipugnans</name>
    <dbReference type="NCBI Taxonomy" id="3024217"/>
    <lineage>
        <taxon>Bacteria</taxon>
        <taxon>Pseudomonadati</taxon>
        <taxon>Pseudomonadota</taxon>
        <taxon>Gammaproteobacteria</taxon>
        <taxon>Pseudomonadales</taxon>
        <taxon>Pseudomonadaceae</taxon>
        <taxon>Pseudomonas</taxon>
    </lineage>
</organism>
<keyword evidence="3" id="KW-1185">Reference proteome</keyword>
<comment type="caution">
    <text evidence="2">The sequence shown here is derived from an EMBL/GenBank/DDBJ whole genome shotgun (WGS) entry which is preliminary data.</text>
</comment>
<keyword evidence="1" id="KW-1133">Transmembrane helix</keyword>